<dbReference type="STRING" id="3885.V7C182"/>
<keyword evidence="7" id="KW-1185">Reference proteome</keyword>
<keyword evidence="4" id="KW-0732">Signal</keyword>
<keyword evidence="3" id="KW-0862">Zinc</keyword>
<dbReference type="GO" id="GO:0005634">
    <property type="term" value="C:nucleus"/>
    <property type="evidence" value="ECO:0007669"/>
    <property type="project" value="UniProtKB-ARBA"/>
</dbReference>
<dbReference type="PANTHER" id="PTHR13793">
    <property type="entry name" value="PHD FINGER PROTEINS"/>
    <property type="match status" value="1"/>
</dbReference>
<evidence type="ECO:0000256" key="4">
    <source>
        <dbReference type="SAM" id="SignalP"/>
    </source>
</evidence>
<dbReference type="Gene3D" id="3.30.40.10">
    <property type="entry name" value="Zinc/RING finger domain, C3HC4 (zinc finger)"/>
    <property type="match status" value="1"/>
</dbReference>
<proteinExistence type="predicted"/>
<feature type="signal peptide" evidence="4">
    <location>
        <begin position="1"/>
        <end position="21"/>
    </location>
</feature>
<dbReference type="Pfam" id="PF13832">
    <property type="entry name" value="zf-HC5HC2H_2"/>
    <property type="match status" value="1"/>
</dbReference>
<dbReference type="InterPro" id="IPR050701">
    <property type="entry name" value="Histone_Mod_Regulator"/>
</dbReference>
<evidence type="ECO:0000256" key="2">
    <source>
        <dbReference type="ARBA" id="ARBA00022771"/>
    </source>
</evidence>
<evidence type="ECO:0000313" key="6">
    <source>
        <dbReference type="EMBL" id="ESW23894.1"/>
    </source>
</evidence>
<dbReference type="SMR" id="V7C182"/>
<dbReference type="PROSITE" id="PS51805">
    <property type="entry name" value="EPHD"/>
    <property type="match status" value="1"/>
</dbReference>
<evidence type="ECO:0000313" key="7">
    <source>
        <dbReference type="Proteomes" id="UP000000226"/>
    </source>
</evidence>
<evidence type="ECO:0000259" key="5">
    <source>
        <dbReference type="PROSITE" id="PS51805"/>
    </source>
</evidence>
<sequence length="150" mass="17305">MFSKWLVVVVDAVVLMVVCRGMKELFRCQITVHQECYGAKHVKYLNSWVSRVCETFDVERKCCLFLVKGGALKPTNVEMLWVHVICAWFRSQVVFQNHEVVKPAVGILKIYPNSFVKTCVICKQSRGSCITCYKCATYFHVMYASSVRYI</sequence>
<keyword evidence="2" id="KW-0863">Zinc-finger</keyword>
<name>V7C182_PHAVU</name>
<reference evidence="7" key="1">
    <citation type="journal article" date="2014" name="Nat. Genet.">
        <title>A reference genome for common bean and genome-wide analysis of dual domestications.</title>
        <authorList>
            <person name="Schmutz J."/>
            <person name="McClean P.E."/>
            <person name="Mamidi S."/>
            <person name="Wu G.A."/>
            <person name="Cannon S.B."/>
            <person name="Grimwood J."/>
            <person name="Jenkins J."/>
            <person name="Shu S."/>
            <person name="Song Q."/>
            <person name="Chavarro C."/>
            <person name="Torres-Torres M."/>
            <person name="Geffroy V."/>
            <person name="Moghaddam S.M."/>
            <person name="Gao D."/>
            <person name="Abernathy B."/>
            <person name="Barry K."/>
            <person name="Blair M."/>
            <person name="Brick M.A."/>
            <person name="Chovatia M."/>
            <person name="Gepts P."/>
            <person name="Goodstein D.M."/>
            <person name="Gonzales M."/>
            <person name="Hellsten U."/>
            <person name="Hyten D.L."/>
            <person name="Jia G."/>
            <person name="Kelly J.D."/>
            <person name="Kudrna D."/>
            <person name="Lee R."/>
            <person name="Richard M.M."/>
            <person name="Miklas P.N."/>
            <person name="Osorno J.M."/>
            <person name="Rodrigues J."/>
            <person name="Thareau V."/>
            <person name="Urrea C.A."/>
            <person name="Wang M."/>
            <person name="Yu Y."/>
            <person name="Zhang M."/>
            <person name="Wing R.A."/>
            <person name="Cregan P.B."/>
            <person name="Rokhsar D.S."/>
            <person name="Jackson S.A."/>
        </authorList>
    </citation>
    <scope>NUCLEOTIDE SEQUENCE [LARGE SCALE GENOMIC DNA]</scope>
    <source>
        <strain evidence="7">cv. G19833</strain>
    </source>
</reference>
<keyword evidence="1" id="KW-0479">Metal-binding</keyword>
<dbReference type="AlphaFoldDB" id="V7C182"/>
<dbReference type="InterPro" id="IPR013083">
    <property type="entry name" value="Znf_RING/FYVE/PHD"/>
</dbReference>
<dbReference type="InterPro" id="IPR034732">
    <property type="entry name" value="EPHD"/>
</dbReference>
<dbReference type="GO" id="GO:0008270">
    <property type="term" value="F:zinc ion binding"/>
    <property type="evidence" value="ECO:0007669"/>
    <property type="project" value="UniProtKB-KW"/>
</dbReference>
<dbReference type="GO" id="GO:0006357">
    <property type="term" value="P:regulation of transcription by RNA polymerase II"/>
    <property type="evidence" value="ECO:0007669"/>
    <property type="project" value="TreeGrafter"/>
</dbReference>
<dbReference type="eggNOG" id="KOG1080">
    <property type="taxonomic scope" value="Eukaryota"/>
</dbReference>
<accession>V7C182</accession>
<organism evidence="6 7">
    <name type="scientific">Phaseolus vulgaris</name>
    <name type="common">Kidney bean</name>
    <name type="synonym">French bean</name>
    <dbReference type="NCBI Taxonomy" id="3885"/>
    <lineage>
        <taxon>Eukaryota</taxon>
        <taxon>Viridiplantae</taxon>
        <taxon>Streptophyta</taxon>
        <taxon>Embryophyta</taxon>
        <taxon>Tracheophyta</taxon>
        <taxon>Spermatophyta</taxon>
        <taxon>Magnoliopsida</taxon>
        <taxon>eudicotyledons</taxon>
        <taxon>Gunneridae</taxon>
        <taxon>Pentapetalae</taxon>
        <taxon>rosids</taxon>
        <taxon>fabids</taxon>
        <taxon>Fabales</taxon>
        <taxon>Fabaceae</taxon>
        <taxon>Papilionoideae</taxon>
        <taxon>50 kb inversion clade</taxon>
        <taxon>NPAAA clade</taxon>
        <taxon>indigoferoid/millettioid clade</taxon>
        <taxon>Phaseoleae</taxon>
        <taxon>Phaseolus</taxon>
    </lineage>
</organism>
<dbReference type="OrthoDB" id="308383at2759"/>
<dbReference type="EMBL" id="CM002291">
    <property type="protein sequence ID" value="ESW23894.1"/>
    <property type="molecule type" value="Genomic_DNA"/>
</dbReference>
<protein>
    <recommendedName>
        <fullName evidence="5">PHD-type domain-containing protein</fullName>
    </recommendedName>
</protein>
<evidence type="ECO:0000256" key="3">
    <source>
        <dbReference type="ARBA" id="ARBA00022833"/>
    </source>
</evidence>
<dbReference type="Gramene" id="ESW23894">
    <property type="protein sequence ID" value="ESW23894"/>
    <property type="gene ID" value="PHAVU_004G085300g"/>
</dbReference>
<evidence type="ECO:0000256" key="1">
    <source>
        <dbReference type="ARBA" id="ARBA00022723"/>
    </source>
</evidence>
<gene>
    <name evidence="6" type="ORF">PHAVU_004G085300g</name>
</gene>
<feature type="chain" id="PRO_5004757286" description="PHD-type domain-containing protein" evidence="4">
    <location>
        <begin position="22"/>
        <end position="150"/>
    </location>
</feature>
<dbReference type="PANTHER" id="PTHR13793:SF92">
    <property type="entry name" value="HISTONE-LYSINE N-METHYLTRANSFERASE ATX3"/>
    <property type="match status" value="1"/>
</dbReference>
<feature type="domain" description="PHD-type" evidence="5">
    <location>
        <begin position="59"/>
        <end position="150"/>
    </location>
</feature>
<dbReference type="Proteomes" id="UP000000226">
    <property type="component" value="Chromosome 4"/>
</dbReference>